<reference evidence="3 4" key="1">
    <citation type="journal article" date="2018" name="BMC Genomics">
        <title>Genomic comparison of Trypanosoma conorhini and Trypanosoma rangeli to Trypanosoma cruzi strains of high and low virulence.</title>
        <authorList>
            <person name="Bradwell K.R."/>
            <person name="Koparde V.N."/>
            <person name="Matveyev A.V."/>
            <person name="Serrano M.G."/>
            <person name="Alves J.M."/>
            <person name="Parikh H."/>
            <person name="Huang B."/>
            <person name="Lee V."/>
            <person name="Espinosa-Alvarez O."/>
            <person name="Ortiz P.A."/>
            <person name="Costa-Martins A.G."/>
            <person name="Teixeira M.M."/>
            <person name="Buck G.A."/>
        </authorList>
    </citation>
    <scope>NUCLEOTIDE SEQUENCE [LARGE SCALE GENOMIC DNA]</scope>
    <source>
        <strain evidence="3 4">025E</strain>
    </source>
</reference>
<feature type="region of interest" description="Disordered" evidence="1">
    <location>
        <begin position="584"/>
        <end position="604"/>
    </location>
</feature>
<comment type="caution">
    <text evidence="3">The sequence shown here is derived from an EMBL/GenBank/DDBJ whole genome shotgun (WGS) entry which is preliminary data.</text>
</comment>
<sequence length="711" mass="80707">MAGLLQRLIELGEERPAAGRLSTSSGVNGNATREELTAELSQLRAQWVEQKSRYDELFADAAALRSEYDAFRRTAEREKRLMAQQRADDKRMLEELRRAGASGKMNEVYAAQTEAKLADLQARLQKAVEGEKKAYKRQLEAEQARLAAEASKKEDVQGLCQNFERFKEVMRQRNEELERQLLEARAAGEAPPEKKGVPAPNSTAVADSHGDDDTAAATSESPPQVQAFLASALQREKQMRAELVAEQERTQRRLEGAAWEHMEAERKIAELKMEVDTWRSKAAQLANTIEAQAEEHGLREKDYQLVIRQNEDNAARLERELQEAKQLAESRRQEWEQALAREREIEARHTAVSGDAECLKKTASEALEEQRVRFEELLREREGLLQEQQAACRALEATLQQVREDKRKQAERLEDLRQELEQAQLLSSEMELMQVQSQRLIVLREEELMSKEAERQKLRRRLREEEEAHERARERIRELELHYGEAELLRFRQAPVAEETAEGAAALERACSSAEARAAAQEAELQRRDQTIRQLQVQLDELIAQNAKFAFYREEQAAKTRRFEARIHELEAERSAVRLQHLQAENASDAERPHTSRPATAEGTFGAAATPSFEALYAAPSERSRQQFVSQAVLSAKKLRFSASSRLRRLIVVSLACTVFVLLATTYFAAPSNTQAVEGTEAAMEALRGRYTAASAALRQCQALLSERRGK</sequence>
<keyword evidence="2" id="KW-1133">Transmembrane helix</keyword>
<dbReference type="EMBL" id="MKKU01000010">
    <property type="protein sequence ID" value="RNF27299.1"/>
    <property type="molecule type" value="Genomic_DNA"/>
</dbReference>
<evidence type="ECO:0000256" key="1">
    <source>
        <dbReference type="SAM" id="MobiDB-lite"/>
    </source>
</evidence>
<name>A0A3R7PYV1_9TRYP</name>
<proteinExistence type="predicted"/>
<dbReference type="OrthoDB" id="252736at2759"/>
<dbReference type="AlphaFoldDB" id="A0A3R7PYV1"/>
<feature type="transmembrane region" description="Helical" evidence="2">
    <location>
        <begin position="650"/>
        <end position="670"/>
    </location>
</feature>
<gene>
    <name evidence="3" type="ORF">Tco025E_00491</name>
</gene>
<keyword evidence="2" id="KW-0812">Transmembrane</keyword>
<protein>
    <recommendedName>
        <fullName evidence="5">Transmembrane protein</fullName>
    </recommendedName>
</protein>
<evidence type="ECO:0000313" key="3">
    <source>
        <dbReference type="EMBL" id="RNF27299.1"/>
    </source>
</evidence>
<evidence type="ECO:0008006" key="5">
    <source>
        <dbReference type="Google" id="ProtNLM"/>
    </source>
</evidence>
<keyword evidence="2" id="KW-0472">Membrane</keyword>
<dbReference type="GeneID" id="40314102"/>
<dbReference type="Proteomes" id="UP000284403">
    <property type="component" value="Unassembled WGS sequence"/>
</dbReference>
<dbReference type="RefSeq" id="XP_029232505.1">
    <property type="nucleotide sequence ID" value="XM_029367432.1"/>
</dbReference>
<keyword evidence="4" id="KW-1185">Reference proteome</keyword>
<accession>A0A3R7PYV1</accession>
<evidence type="ECO:0000256" key="2">
    <source>
        <dbReference type="SAM" id="Phobius"/>
    </source>
</evidence>
<evidence type="ECO:0000313" key="4">
    <source>
        <dbReference type="Proteomes" id="UP000284403"/>
    </source>
</evidence>
<feature type="region of interest" description="Disordered" evidence="1">
    <location>
        <begin position="185"/>
        <end position="223"/>
    </location>
</feature>
<organism evidence="3 4">
    <name type="scientific">Trypanosoma conorhini</name>
    <dbReference type="NCBI Taxonomy" id="83891"/>
    <lineage>
        <taxon>Eukaryota</taxon>
        <taxon>Discoba</taxon>
        <taxon>Euglenozoa</taxon>
        <taxon>Kinetoplastea</taxon>
        <taxon>Metakinetoplastina</taxon>
        <taxon>Trypanosomatida</taxon>
        <taxon>Trypanosomatidae</taxon>
        <taxon>Trypanosoma</taxon>
    </lineage>
</organism>